<reference evidence="3" key="2">
    <citation type="journal article" date="2017" name="Nat. Plants">
        <title>The Aegilops tauschii genome reveals multiple impacts of transposons.</title>
        <authorList>
            <person name="Zhao G."/>
            <person name="Zou C."/>
            <person name="Li K."/>
            <person name="Wang K."/>
            <person name="Li T."/>
            <person name="Gao L."/>
            <person name="Zhang X."/>
            <person name="Wang H."/>
            <person name="Yang Z."/>
            <person name="Liu X."/>
            <person name="Jiang W."/>
            <person name="Mao L."/>
            <person name="Kong X."/>
            <person name="Jiao Y."/>
            <person name="Jia J."/>
        </authorList>
    </citation>
    <scope>NUCLEOTIDE SEQUENCE [LARGE SCALE GENOMIC DNA]</scope>
    <source>
        <strain evidence="3">cv. AL8/78</strain>
    </source>
</reference>
<evidence type="ECO:0000313" key="3">
    <source>
        <dbReference type="Proteomes" id="UP000015105"/>
    </source>
</evidence>
<reference evidence="2" key="3">
    <citation type="journal article" date="2017" name="Nature">
        <title>Genome sequence of the progenitor of the wheat D genome Aegilops tauschii.</title>
        <authorList>
            <person name="Luo M.C."/>
            <person name="Gu Y.Q."/>
            <person name="Puiu D."/>
            <person name="Wang H."/>
            <person name="Twardziok S.O."/>
            <person name="Deal K.R."/>
            <person name="Huo N."/>
            <person name="Zhu T."/>
            <person name="Wang L."/>
            <person name="Wang Y."/>
            <person name="McGuire P.E."/>
            <person name="Liu S."/>
            <person name="Long H."/>
            <person name="Ramasamy R.K."/>
            <person name="Rodriguez J.C."/>
            <person name="Van S.L."/>
            <person name="Yuan L."/>
            <person name="Wang Z."/>
            <person name="Xia Z."/>
            <person name="Xiao L."/>
            <person name="Anderson O.D."/>
            <person name="Ouyang S."/>
            <person name="Liang Y."/>
            <person name="Zimin A.V."/>
            <person name="Pertea G."/>
            <person name="Qi P."/>
            <person name="Bennetzen J.L."/>
            <person name="Dai X."/>
            <person name="Dawson M.W."/>
            <person name="Muller H.G."/>
            <person name="Kugler K."/>
            <person name="Rivarola-Duarte L."/>
            <person name="Spannagl M."/>
            <person name="Mayer K.F.X."/>
            <person name="Lu F.H."/>
            <person name="Bevan M.W."/>
            <person name="Leroy P."/>
            <person name="Li P."/>
            <person name="You F.M."/>
            <person name="Sun Q."/>
            <person name="Liu Z."/>
            <person name="Lyons E."/>
            <person name="Wicker T."/>
            <person name="Salzberg S.L."/>
            <person name="Devos K.M."/>
            <person name="Dvorak J."/>
        </authorList>
    </citation>
    <scope>NUCLEOTIDE SEQUENCE [LARGE SCALE GENOMIC DNA]</scope>
    <source>
        <strain evidence="2">cv. AL8/78</strain>
    </source>
</reference>
<dbReference type="Proteomes" id="UP000015105">
    <property type="component" value="Chromosome 7D"/>
</dbReference>
<name>A0A453RIN5_AEGTS</name>
<evidence type="ECO:0000313" key="2">
    <source>
        <dbReference type="EnsemblPlants" id="AET7Gv20593700.12"/>
    </source>
</evidence>
<feature type="region of interest" description="Disordered" evidence="1">
    <location>
        <begin position="1"/>
        <end position="62"/>
    </location>
</feature>
<feature type="region of interest" description="Disordered" evidence="1">
    <location>
        <begin position="276"/>
        <end position="302"/>
    </location>
</feature>
<dbReference type="AlphaFoldDB" id="A0A453RIN5"/>
<sequence>APTSLASSRTPASHLPGDQLQPRPHLSPLAPTGDSPHPLPTYRRNNVPPPAAASTASHQSPWLPTTAEATAPSLILGVAGPPPLPSKRRRPLPADSTHRHPIPCFHALLSICFHRVGGSLPASTSIRRLRTPHTTALPYRLQLAVCKFVSPSSPASSSLVSFSLTLGCSKKQDSQVHLLDAFQYIYFPLERPGRSQPPPQAVQRHLRRRFIAKTATWIPLVPTSNARSSTSSLSCCSVAQLLHLVEGAMEVGNRGDSAMELEAEVSLFAAATSGSPVPGGVAHRPGGWASRTASRPTSATTTSSRLLLARRSQRSQCPCQQTHSSSMLQQLDSIWGNAQAIRGVSMRLPFQLRLRCK</sequence>
<feature type="region of interest" description="Disordered" evidence="1">
    <location>
        <begin position="75"/>
        <end position="95"/>
    </location>
</feature>
<reference evidence="2" key="4">
    <citation type="submission" date="2019-03" db="UniProtKB">
        <authorList>
            <consortium name="EnsemblPlants"/>
        </authorList>
    </citation>
    <scope>IDENTIFICATION</scope>
</reference>
<reference evidence="3" key="1">
    <citation type="journal article" date="2014" name="Science">
        <title>Ancient hybridizations among the ancestral genomes of bread wheat.</title>
        <authorList>
            <consortium name="International Wheat Genome Sequencing Consortium,"/>
            <person name="Marcussen T."/>
            <person name="Sandve S.R."/>
            <person name="Heier L."/>
            <person name="Spannagl M."/>
            <person name="Pfeifer M."/>
            <person name="Jakobsen K.S."/>
            <person name="Wulff B.B."/>
            <person name="Steuernagel B."/>
            <person name="Mayer K.F."/>
            <person name="Olsen O.A."/>
        </authorList>
    </citation>
    <scope>NUCLEOTIDE SEQUENCE [LARGE SCALE GENOMIC DNA]</scope>
    <source>
        <strain evidence="3">cv. AL8/78</strain>
    </source>
</reference>
<evidence type="ECO:0000256" key="1">
    <source>
        <dbReference type="SAM" id="MobiDB-lite"/>
    </source>
</evidence>
<accession>A0A453RIN5</accession>
<organism evidence="2 3">
    <name type="scientific">Aegilops tauschii subsp. strangulata</name>
    <name type="common">Goatgrass</name>
    <dbReference type="NCBI Taxonomy" id="200361"/>
    <lineage>
        <taxon>Eukaryota</taxon>
        <taxon>Viridiplantae</taxon>
        <taxon>Streptophyta</taxon>
        <taxon>Embryophyta</taxon>
        <taxon>Tracheophyta</taxon>
        <taxon>Spermatophyta</taxon>
        <taxon>Magnoliopsida</taxon>
        <taxon>Liliopsida</taxon>
        <taxon>Poales</taxon>
        <taxon>Poaceae</taxon>
        <taxon>BOP clade</taxon>
        <taxon>Pooideae</taxon>
        <taxon>Triticodae</taxon>
        <taxon>Triticeae</taxon>
        <taxon>Triticinae</taxon>
        <taxon>Aegilops</taxon>
    </lineage>
</organism>
<keyword evidence="3" id="KW-1185">Reference proteome</keyword>
<feature type="compositionally biased region" description="Low complexity" evidence="1">
    <location>
        <begin position="289"/>
        <end position="302"/>
    </location>
</feature>
<reference evidence="2" key="5">
    <citation type="journal article" date="2021" name="G3 (Bethesda)">
        <title>Aegilops tauschii genome assembly Aet v5.0 features greater sequence contiguity and improved annotation.</title>
        <authorList>
            <person name="Wang L."/>
            <person name="Zhu T."/>
            <person name="Rodriguez J.C."/>
            <person name="Deal K.R."/>
            <person name="Dubcovsky J."/>
            <person name="McGuire P.E."/>
            <person name="Lux T."/>
            <person name="Spannagl M."/>
            <person name="Mayer K.F.X."/>
            <person name="Baldrich P."/>
            <person name="Meyers B.C."/>
            <person name="Huo N."/>
            <person name="Gu Y.Q."/>
            <person name="Zhou H."/>
            <person name="Devos K.M."/>
            <person name="Bennetzen J.L."/>
            <person name="Unver T."/>
            <person name="Budak H."/>
            <person name="Gulick P.J."/>
            <person name="Galiba G."/>
            <person name="Kalapos B."/>
            <person name="Nelson D.R."/>
            <person name="Li P."/>
            <person name="You F.M."/>
            <person name="Luo M.C."/>
            <person name="Dvorak J."/>
        </authorList>
    </citation>
    <scope>NUCLEOTIDE SEQUENCE [LARGE SCALE GENOMIC DNA]</scope>
    <source>
        <strain evidence="2">cv. AL8/78</strain>
    </source>
</reference>
<dbReference type="Gramene" id="AET7Gv20593700.12">
    <property type="protein sequence ID" value="AET7Gv20593700.12"/>
    <property type="gene ID" value="AET7Gv20593700"/>
</dbReference>
<proteinExistence type="predicted"/>
<protein>
    <submittedName>
        <fullName evidence="2">Uncharacterized protein</fullName>
    </submittedName>
</protein>
<dbReference type="EnsemblPlants" id="AET7Gv20593700.12">
    <property type="protein sequence ID" value="AET7Gv20593700.12"/>
    <property type="gene ID" value="AET7Gv20593700"/>
</dbReference>
<feature type="compositionally biased region" description="Polar residues" evidence="1">
    <location>
        <begin position="1"/>
        <end position="11"/>
    </location>
</feature>